<evidence type="ECO:0000256" key="5">
    <source>
        <dbReference type="SAM" id="Phobius"/>
    </source>
</evidence>
<evidence type="ECO:0000313" key="7">
    <source>
        <dbReference type="Proteomes" id="UP000604341"/>
    </source>
</evidence>
<dbReference type="Proteomes" id="UP000604341">
    <property type="component" value="Unassembled WGS sequence"/>
</dbReference>
<dbReference type="InterPro" id="IPR012902">
    <property type="entry name" value="N_methyl_site"/>
</dbReference>
<gene>
    <name evidence="6" type="ORF">GCM10010844_19760</name>
</gene>
<protein>
    <recommendedName>
        <fullName evidence="8">Prepilin-type N-terminal cleavage/methylation domain-containing protein</fullName>
    </recommendedName>
</protein>
<organism evidence="6 7">
    <name type="scientific">Deinococcus radiotolerans</name>
    <dbReference type="NCBI Taxonomy" id="1309407"/>
    <lineage>
        <taxon>Bacteria</taxon>
        <taxon>Thermotogati</taxon>
        <taxon>Deinococcota</taxon>
        <taxon>Deinococci</taxon>
        <taxon>Deinococcales</taxon>
        <taxon>Deinococcaceae</taxon>
        <taxon>Deinococcus</taxon>
    </lineage>
</organism>
<dbReference type="Gene3D" id="3.30.700.10">
    <property type="entry name" value="Glycoprotein, Type 4 Pilin"/>
    <property type="match status" value="1"/>
</dbReference>
<accession>A0ABQ2FJL0</accession>
<keyword evidence="5" id="KW-0472">Membrane</keyword>
<dbReference type="EMBL" id="BMPE01000004">
    <property type="protein sequence ID" value="GGL01367.1"/>
    <property type="molecule type" value="Genomic_DNA"/>
</dbReference>
<sequence>MTPTPTYPHAGFTLLEMLVTLAVLAILMGIVGLTLLPWLQRQQVKSDLSDLVADFNLYRTKTMSQGAPYCITLSASQYTVATNCNTTPTTVKTQVFRRAQLQLTNVATVYTFNTKGLVKSTSSGGALMSNTTFVGKRGTASGTVLVTALGFARLL</sequence>
<dbReference type="RefSeq" id="WP_189068847.1">
    <property type="nucleotide sequence ID" value="NZ_BMPE01000004.1"/>
</dbReference>
<keyword evidence="5" id="KW-1133">Transmembrane helix</keyword>
<evidence type="ECO:0000256" key="2">
    <source>
        <dbReference type="ARBA" id="ARBA00004418"/>
    </source>
</evidence>
<dbReference type="Pfam" id="PF07963">
    <property type="entry name" value="N_methyl"/>
    <property type="match status" value="1"/>
</dbReference>
<keyword evidence="5" id="KW-0812">Transmembrane</keyword>
<evidence type="ECO:0000256" key="1">
    <source>
        <dbReference type="ARBA" id="ARBA00004203"/>
    </source>
</evidence>
<keyword evidence="4" id="KW-0998">Cell outer membrane</keyword>
<comment type="caution">
    <text evidence="6">The sequence shown here is derived from an EMBL/GenBank/DDBJ whole genome shotgun (WGS) entry which is preliminary data.</text>
</comment>
<dbReference type="NCBIfam" id="TIGR02532">
    <property type="entry name" value="IV_pilin_GFxxxE"/>
    <property type="match status" value="1"/>
</dbReference>
<comment type="subcellular location">
    <subcellularLocation>
        <location evidence="1">Cell outer membrane</location>
        <topology evidence="1">Single-pass membrane protein</topology>
    </subcellularLocation>
    <subcellularLocation>
        <location evidence="2">Periplasm</location>
    </subcellularLocation>
</comment>
<evidence type="ECO:0000256" key="4">
    <source>
        <dbReference type="ARBA" id="ARBA00023237"/>
    </source>
</evidence>
<reference evidence="7" key="1">
    <citation type="journal article" date="2019" name="Int. J. Syst. Evol. Microbiol.">
        <title>The Global Catalogue of Microorganisms (GCM) 10K type strain sequencing project: providing services to taxonomists for standard genome sequencing and annotation.</title>
        <authorList>
            <consortium name="The Broad Institute Genomics Platform"/>
            <consortium name="The Broad Institute Genome Sequencing Center for Infectious Disease"/>
            <person name="Wu L."/>
            <person name="Ma J."/>
        </authorList>
    </citation>
    <scope>NUCLEOTIDE SEQUENCE [LARGE SCALE GENOMIC DNA]</scope>
    <source>
        <strain evidence="7">JCM 19173</strain>
    </source>
</reference>
<name>A0ABQ2FJL0_9DEIO</name>
<keyword evidence="3" id="KW-0574">Periplasm</keyword>
<evidence type="ECO:0000313" key="6">
    <source>
        <dbReference type="EMBL" id="GGL01367.1"/>
    </source>
</evidence>
<proteinExistence type="predicted"/>
<dbReference type="PROSITE" id="PS00409">
    <property type="entry name" value="PROKAR_NTER_METHYL"/>
    <property type="match status" value="1"/>
</dbReference>
<evidence type="ECO:0000256" key="3">
    <source>
        <dbReference type="ARBA" id="ARBA00022764"/>
    </source>
</evidence>
<keyword evidence="7" id="KW-1185">Reference proteome</keyword>
<feature type="transmembrane region" description="Helical" evidence="5">
    <location>
        <begin position="12"/>
        <end position="36"/>
    </location>
</feature>
<dbReference type="SUPFAM" id="SSF54523">
    <property type="entry name" value="Pili subunits"/>
    <property type="match status" value="1"/>
</dbReference>
<dbReference type="InterPro" id="IPR045584">
    <property type="entry name" value="Pilin-like"/>
</dbReference>
<evidence type="ECO:0008006" key="8">
    <source>
        <dbReference type="Google" id="ProtNLM"/>
    </source>
</evidence>